<keyword evidence="2 7" id="KW-0328">Glycosyltransferase</keyword>
<sequence>MDGDAPHVSRLPSQRNSEAPSSDAALSPAVSTPDAPLRKSVHQTPGEPTRLRSVLVDRGLADNAQLDAAEAAMRGTQLSLGQVLTARGIISEAELLSALTQIYGVGIADLSTDVPDPTLAQHLPASSAITAEAVVWKNAGSALVVATARPDRLQDLHALMPEDQRIVTVLAARQQILDAQRVLYGGALARAAEGRAPERISCRSWRSDALSRYILAAALCLVSLYLLVPQALVVGLIGFSILIYMANCTLKFSAFAQALRGATGPPPAASSEPRFLHQPTVTLLVPLLREPEVAGALVDRLRRINYPRERLDVILVVEADDPLTLAALRGRSLPAWMRAVIVPSGSPQTKPRALNYALNYARGDIVGIYDAEDRPEPDQISRVVQRFGEVPPTVACLQGQLDYYNARHNWLSRLFTVEYAAWFRVLLPGVQRMGLVVPLGGTTVFLRRNVLEEVGAWDAHNVTEDAELGLRLTRAGYATEIVETTTFEEANAAALPWIKQRSRWLKGYLMTWGAAMRRPAVLRAELGPWRFWWLQIQFGGAVLGFLTAPLLWSFMLKPFGVWHPMDVVMSPFAYGVLATIMLTGLFGSVAISIYACRVAHLRHLRPITPLVEPYYLFGTIAAWIGLFELMARPFFWAKTTHGNFGAAKLGNLDETVRAGDDQLRCASSRRRT</sequence>
<gene>
    <name evidence="7" type="ORF">KYE46_14510</name>
</gene>
<dbReference type="InterPro" id="IPR007831">
    <property type="entry name" value="T2SS_GspE_N"/>
</dbReference>
<dbReference type="Proteomes" id="UP000825009">
    <property type="component" value="Chromosome"/>
</dbReference>
<evidence type="ECO:0000256" key="2">
    <source>
        <dbReference type="ARBA" id="ARBA00022676"/>
    </source>
</evidence>
<feature type="transmembrane region" description="Helical" evidence="5">
    <location>
        <begin position="232"/>
        <end position="250"/>
    </location>
</feature>
<dbReference type="AlphaFoldDB" id="A0A8F6TUT9"/>
<keyword evidence="5" id="KW-0472">Membrane</keyword>
<dbReference type="Pfam" id="PF13641">
    <property type="entry name" value="Glyco_tranf_2_3"/>
    <property type="match status" value="1"/>
</dbReference>
<feature type="transmembrane region" description="Helical" evidence="5">
    <location>
        <begin position="572"/>
        <end position="594"/>
    </location>
</feature>
<dbReference type="RefSeq" id="WP_219001477.1">
    <property type="nucleotide sequence ID" value="NZ_CP079194.1"/>
</dbReference>
<feature type="transmembrane region" description="Helical" evidence="5">
    <location>
        <begin position="614"/>
        <end position="635"/>
    </location>
</feature>
<keyword evidence="3 7" id="KW-0808">Transferase</keyword>
<dbReference type="GO" id="GO:0016757">
    <property type="term" value="F:glycosyltransferase activity"/>
    <property type="evidence" value="ECO:0007669"/>
    <property type="project" value="UniProtKB-KW"/>
</dbReference>
<evidence type="ECO:0000256" key="4">
    <source>
        <dbReference type="SAM" id="MobiDB-lite"/>
    </source>
</evidence>
<evidence type="ECO:0000313" key="8">
    <source>
        <dbReference type="Proteomes" id="UP000825009"/>
    </source>
</evidence>
<comment type="similarity">
    <text evidence="1">Belongs to the glycosyltransferase 2 family.</text>
</comment>
<evidence type="ECO:0000256" key="5">
    <source>
        <dbReference type="SAM" id="Phobius"/>
    </source>
</evidence>
<dbReference type="EMBL" id="CP079194">
    <property type="protein sequence ID" value="QXT39125.1"/>
    <property type="molecule type" value="Genomic_DNA"/>
</dbReference>
<keyword evidence="5" id="KW-0812">Transmembrane</keyword>
<dbReference type="PANTHER" id="PTHR43630">
    <property type="entry name" value="POLY-BETA-1,6-N-ACETYL-D-GLUCOSAMINE SYNTHASE"/>
    <property type="match status" value="1"/>
</dbReference>
<accession>A0A8F6TUT9</accession>
<feature type="region of interest" description="Disordered" evidence="4">
    <location>
        <begin position="1"/>
        <end position="49"/>
    </location>
</feature>
<organism evidence="7 8">
    <name type="scientific">Gymnodinialimonas ceratoperidinii</name>
    <dbReference type="NCBI Taxonomy" id="2856823"/>
    <lineage>
        <taxon>Bacteria</taxon>
        <taxon>Pseudomonadati</taxon>
        <taxon>Pseudomonadota</taxon>
        <taxon>Alphaproteobacteria</taxon>
        <taxon>Rhodobacterales</taxon>
        <taxon>Paracoccaceae</taxon>
        <taxon>Gymnodinialimonas</taxon>
    </lineage>
</organism>
<evidence type="ECO:0000313" key="7">
    <source>
        <dbReference type="EMBL" id="QXT39125.1"/>
    </source>
</evidence>
<keyword evidence="8" id="KW-1185">Reference proteome</keyword>
<feature type="compositionally biased region" description="Polar residues" evidence="4">
    <location>
        <begin position="11"/>
        <end position="20"/>
    </location>
</feature>
<keyword evidence="5" id="KW-1133">Transmembrane helix</keyword>
<proteinExistence type="inferred from homology"/>
<evidence type="ECO:0000256" key="3">
    <source>
        <dbReference type="ARBA" id="ARBA00022679"/>
    </source>
</evidence>
<reference evidence="7 8" key="1">
    <citation type="submission" date="2021-07" db="EMBL/GenBank/DDBJ databases">
        <title>A novel Jannaschia species isolated from marine dinoflagellate Ceratoperidinium margalefii.</title>
        <authorList>
            <person name="Jiang Y."/>
            <person name="Li Z."/>
        </authorList>
    </citation>
    <scope>NUCLEOTIDE SEQUENCE [LARGE SCALE GENOMIC DNA]</scope>
    <source>
        <strain evidence="7 8">J12C1-MA-4</strain>
    </source>
</reference>
<dbReference type="PANTHER" id="PTHR43630:SF1">
    <property type="entry name" value="POLY-BETA-1,6-N-ACETYL-D-GLUCOSAMINE SYNTHASE"/>
    <property type="match status" value="1"/>
</dbReference>
<dbReference type="Pfam" id="PF05157">
    <property type="entry name" value="MshEN"/>
    <property type="match status" value="1"/>
</dbReference>
<protein>
    <submittedName>
        <fullName evidence="7">Glycosyltransferase</fullName>
        <ecNumber evidence="7">2.4.-.-</ecNumber>
    </submittedName>
</protein>
<dbReference type="KEGG" id="gce:KYE46_14510"/>
<dbReference type="EC" id="2.4.-.-" evidence="7"/>
<feature type="domain" description="Type II secretion system protein GspE N-terminal" evidence="6">
    <location>
        <begin position="103"/>
        <end position="188"/>
    </location>
</feature>
<name>A0A8F6TUT9_9RHOB</name>
<evidence type="ECO:0000256" key="1">
    <source>
        <dbReference type="ARBA" id="ARBA00006739"/>
    </source>
</evidence>
<feature type="transmembrane region" description="Helical" evidence="5">
    <location>
        <begin position="531"/>
        <end position="552"/>
    </location>
</feature>
<evidence type="ECO:0000259" key="6">
    <source>
        <dbReference type="Pfam" id="PF05157"/>
    </source>
</evidence>
<feature type="transmembrane region" description="Helical" evidence="5">
    <location>
        <begin position="209"/>
        <end position="226"/>
    </location>
</feature>